<dbReference type="Proteomes" id="UP000295729">
    <property type="component" value="Unassembled WGS sequence"/>
</dbReference>
<accession>A0A4R6XE33</accession>
<reference evidence="7 8" key="1">
    <citation type="submission" date="2019-03" db="EMBL/GenBank/DDBJ databases">
        <title>Genomic Encyclopedia of Type Strains, Phase IV (KMG-IV): sequencing the most valuable type-strain genomes for metagenomic binning, comparative biology and taxonomic classification.</title>
        <authorList>
            <person name="Goeker M."/>
        </authorList>
    </citation>
    <scope>NUCLEOTIDE SEQUENCE [LARGE SCALE GENOMIC DNA]</scope>
    <source>
        <strain evidence="7 8">DSM 5604</strain>
    </source>
</reference>
<dbReference type="AlphaFoldDB" id="A0A4R6XE33"/>
<evidence type="ECO:0000256" key="6">
    <source>
        <dbReference type="SAM" id="SignalP"/>
    </source>
</evidence>
<evidence type="ECO:0000256" key="3">
    <source>
        <dbReference type="ARBA" id="ARBA00022729"/>
    </source>
</evidence>
<keyword evidence="4" id="KW-0472">Membrane</keyword>
<protein>
    <submittedName>
        <fullName evidence="7">Outer membrane protein</fullName>
    </submittedName>
</protein>
<dbReference type="EMBL" id="SNZA01000001">
    <property type="protein sequence ID" value="TDR15497.1"/>
    <property type="molecule type" value="Genomic_DNA"/>
</dbReference>
<comment type="subcellular location">
    <subcellularLocation>
        <location evidence="1">Cell outer membrane</location>
    </subcellularLocation>
</comment>
<keyword evidence="5" id="KW-0998">Cell outer membrane</keyword>
<dbReference type="RefSeq" id="WP_133560107.1">
    <property type="nucleotide sequence ID" value="NZ_SNZA01000001.1"/>
</dbReference>
<comment type="caution">
    <text evidence="7">The sequence shown here is derived from an EMBL/GenBank/DDBJ whole genome shotgun (WGS) entry which is preliminary data.</text>
</comment>
<dbReference type="GO" id="GO:0009279">
    <property type="term" value="C:cell outer membrane"/>
    <property type="evidence" value="ECO:0007669"/>
    <property type="project" value="UniProtKB-SubCell"/>
</dbReference>
<keyword evidence="8" id="KW-1185">Reference proteome</keyword>
<dbReference type="Pfam" id="PF06629">
    <property type="entry name" value="MipA"/>
    <property type="match status" value="1"/>
</dbReference>
<evidence type="ECO:0000256" key="4">
    <source>
        <dbReference type="ARBA" id="ARBA00023136"/>
    </source>
</evidence>
<evidence type="ECO:0000313" key="8">
    <source>
        <dbReference type="Proteomes" id="UP000295729"/>
    </source>
</evidence>
<evidence type="ECO:0000256" key="2">
    <source>
        <dbReference type="ARBA" id="ARBA00005722"/>
    </source>
</evidence>
<proteinExistence type="inferred from homology"/>
<comment type="similarity">
    <text evidence="2">Belongs to the MipA/OmpV family.</text>
</comment>
<evidence type="ECO:0000313" key="7">
    <source>
        <dbReference type="EMBL" id="TDR15497.1"/>
    </source>
</evidence>
<evidence type="ECO:0000256" key="1">
    <source>
        <dbReference type="ARBA" id="ARBA00004442"/>
    </source>
</evidence>
<dbReference type="PANTHER" id="PTHR38776">
    <property type="entry name" value="MLTA-INTERACTING PROTEIN-RELATED"/>
    <property type="match status" value="1"/>
</dbReference>
<keyword evidence="3 6" id="KW-0732">Signal</keyword>
<gene>
    <name evidence="7" type="ORF">C8D85_0863</name>
</gene>
<organism evidence="7 8">
    <name type="scientific">Marinomonas communis</name>
    <dbReference type="NCBI Taxonomy" id="28254"/>
    <lineage>
        <taxon>Bacteria</taxon>
        <taxon>Pseudomonadati</taxon>
        <taxon>Pseudomonadota</taxon>
        <taxon>Gammaproteobacteria</taxon>
        <taxon>Oceanospirillales</taxon>
        <taxon>Oceanospirillaceae</taxon>
        <taxon>Marinomonas</taxon>
    </lineage>
</organism>
<dbReference type="OrthoDB" id="8562138at2"/>
<feature type="signal peptide" evidence="6">
    <location>
        <begin position="1"/>
        <end position="20"/>
    </location>
</feature>
<feature type="chain" id="PRO_5020756629" evidence="6">
    <location>
        <begin position="21"/>
        <end position="245"/>
    </location>
</feature>
<sequence>MKAYKYVPLIILPFASSTYADELNSSIGVTGIWAKSYIVGEDNASDPFPYVNLSYGMFRASPQGIGVEHAISDKDKVSLLVKLRRSPLDIDENSQLTGLNERKDATELALGWSTKLQSIDITSSLAADISDKHNGYEAKIKASKPYKTQVGLFIPSLGLAYQSKDLVNYYHGISASESALSGYQAYEGDGGVIGQMGITHIFPISDHWKTITNIQHTTLGDNISDSPIVEQSSFWAGMFSVVYTF</sequence>
<name>A0A4R6XE33_9GAMM</name>
<dbReference type="PANTHER" id="PTHR38776:SF1">
    <property type="entry name" value="MLTA-INTERACTING PROTEIN-RELATED"/>
    <property type="match status" value="1"/>
</dbReference>
<dbReference type="InterPro" id="IPR010583">
    <property type="entry name" value="MipA"/>
</dbReference>
<evidence type="ECO:0000256" key="5">
    <source>
        <dbReference type="ARBA" id="ARBA00023237"/>
    </source>
</evidence>